<gene>
    <name evidence="1" type="ORF">IEE83_01735</name>
</gene>
<keyword evidence="2" id="KW-1185">Reference proteome</keyword>
<name>A0ABR9W554_9BACT</name>
<evidence type="ECO:0000313" key="2">
    <source>
        <dbReference type="Proteomes" id="UP000634134"/>
    </source>
</evidence>
<comment type="caution">
    <text evidence="1">The sequence shown here is derived from an EMBL/GenBank/DDBJ whole genome shotgun (WGS) entry which is preliminary data.</text>
</comment>
<dbReference type="EMBL" id="JACYGY010000001">
    <property type="protein sequence ID" value="MBE9460592.1"/>
    <property type="molecule type" value="Genomic_DNA"/>
</dbReference>
<dbReference type="RefSeq" id="WP_194118918.1">
    <property type="nucleotide sequence ID" value="NZ_JACYGY010000001.1"/>
</dbReference>
<sequence>MRFISEDDADVRPLWMSPQEINDPSEFIRQFCKTNSIVDCRFFLWQMLSNSISAKNPDVNASAGEQLYFFENLMPFIEAVFLLQHTDAKNILNEGSEDAAIAENLNNSVSDANCTVSNSPKFSIKFKKSRFKKKQRHIRNHSIWYREKIEDPIQVIRNFFDAYSLMNFKTYFYEVLNATSADHFYQKGSPSDVLYNLERLESIINVAYLINGENLEVTDIEPKPRVECSLKTNYEIFSSMLSKEEMLNPQEVLQSFFSYKSLKEWKETLIEINDFALSKHPAYEWGVWIDVLPVFIHSVKLAEVLYLIGNSQENDKK</sequence>
<reference evidence="2" key="1">
    <citation type="submission" date="2023-07" db="EMBL/GenBank/DDBJ databases">
        <title>Dyadobacter sp. nov 'subterranea' isolated from contaminted grondwater.</title>
        <authorList>
            <person name="Szabo I."/>
            <person name="Al-Omari J."/>
            <person name="Szerdahelyi S.G."/>
            <person name="Rado J."/>
        </authorList>
    </citation>
    <scope>NUCLEOTIDE SEQUENCE [LARGE SCALE GENOMIC DNA]</scope>
    <source>
        <strain evidence="2">UP-52</strain>
    </source>
</reference>
<accession>A0ABR9W554</accession>
<proteinExistence type="predicted"/>
<organism evidence="1 2">
    <name type="scientific">Dyadobacter subterraneus</name>
    <dbReference type="NCBI Taxonomy" id="2773304"/>
    <lineage>
        <taxon>Bacteria</taxon>
        <taxon>Pseudomonadati</taxon>
        <taxon>Bacteroidota</taxon>
        <taxon>Cytophagia</taxon>
        <taxon>Cytophagales</taxon>
        <taxon>Spirosomataceae</taxon>
        <taxon>Dyadobacter</taxon>
    </lineage>
</organism>
<dbReference type="Proteomes" id="UP000634134">
    <property type="component" value="Unassembled WGS sequence"/>
</dbReference>
<evidence type="ECO:0000313" key="1">
    <source>
        <dbReference type="EMBL" id="MBE9460592.1"/>
    </source>
</evidence>
<protein>
    <submittedName>
        <fullName evidence="1">Uncharacterized protein</fullName>
    </submittedName>
</protein>